<dbReference type="STRING" id="686832.A0A0C2XMY0"/>
<keyword evidence="1" id="KW-1133">Transmembrane helix</keyword>
<dbReference type="AlphaFoldDB" id="A0A0C2XMY0"/>
<evidence type="ECO:0000256" key="1">
    <source>
        <dbReference type="SAM" id="Phobius"/>
    </source>
</evidence>
<evidence type="ECO:0000313" key="2">
    <source>
        <dbReference type="EMBL" id="KIM39043.1"/>
    </source>
</evidence>
<gene>
    <name evidence="2" type="ORF">M413DRAFT_29611</name>
</gene>
<name>A0A0C2XMY0_HEBCY</name>
<evidence type="ECO:0000313" key="3">
    <source>
        <dbReference type="Proteomes" id="UP000053424"/>
    </source>
</evidence>
<dbReference type="OrthoDB" id="2796893at2759"/>
<keyword evidence="1" id="KW-0812">Transmembrane</keyword>
<organism evidence="2 3">
    <name type="scientific">Hebeloma cylindrosporum</name>
    <dbReference type="NCBI Taxonomy" id="76867"/>
    <lineage>
        <taxon>Eukaryota</taxon>
        <taxon>Fungi</taxon>
        <taxon>Dikarya</taxon>
        <taxon>Basidiomycota</taxon>
        <taxon>Agaricomycotina</taxon>
        <taxon>Agaricomycetes</taxon>
        <taxon>Agaricomycetidae</taxon>
        <taxon>Agaricales</taxon>
        <taxon>Agaricineae</taxon>
        <taxon>Hymenogastraceae</taxon>
        <taxon>Hebeloma</taxon>
    </lineage>
</organism>
<dbReference type="EMBL" id="KN831787">
    <property type="protein sequence ID" value="KIM39043.1"/>
    <property type="molecule type" value="Genomic_DNA"/>
</dbReference>
<protein>
    <submittedName>
        <fullName evidence="2">Uncharacterized protein</fullName>
    </submittedName>
</protein>
<keyword evidence="3" id="KW-1185">Reference proteome</keyword>
<keyword evidence="1" id="KW-0472">Membrane</keyword>
<dbReference type="Proteomes" id="UP000053424">
    <property type="component" value="Unassembled WGS sequence"/>
</dbReference>
<sequence length="329" mass="36168">MAVGGVPLYSRAAQSLAVCSTQYAWLDNSKRFSPCQVAASVDALCNSGNWILPALNASVKYNPPNTPSGTASLCTCSWASYNLLSACTACQGFPEQIPQWSFYSFGCGGFLTDVAFPSNITLPESVSIPFWAGEDPSNWPGETFNVNNAQQIASQGHADLTGNLRTSTPVTPQKSNNTGEILAITFAGILAIALALVSYLFYRRRKLNRRQATELPQAIPNLKVMRLSAMRTISSPYRSFFAPPPYNESTTHFNPSTYPARPDFTETQSSIHTNHSRMKNSYGDHEMSDTWGFHNPSPLIGMPQPAVQGWNDKKPRAVDHRRHQLRVVS</sequence>
<accession>A0A0C2XMY0</accession>
<reference evidence="2 3" key="1">
    <citation type="submission" date="2014-04" db="EMBL/GenBank/DDBJ databases">
        <authorList>
            <consortium name="DOE Joint Genome Institute"/>
            <person name="Kuo A."/>
            <person name="Gay G."/>
            <person name="Dore J."/>
            <person name="Kohler A."/>
            <person name="Nagy L.G."/>
            <person name="Floudas D."/>
            <person name="Copeland A."/>
            <person name="Barry K.W."/>
            <person name="Cichocki N."/>
            <person name="Veneault-Fourrey C."/>
            <person name="LaButti K."/>
            <person name="Lindquist E.A."/>
            <person name="Lipzen A."/>
            <person name="Lundell T."/>
            <person name="Morin E."/>
            <person name="Murat C."/>
            <person name="Sun H."/>
            <person name="Tunlid A."/>
            <person name="Henrissat B."/>
            <person name="Grigoriev I.V."/>
            <person name="Hibbett D.S."/>
            <person name="Martin F."/>
            <person name="Nordberg H.P."/>
            <person name="Cantor M.N."/>
            <person name="Hua S.X."/>
        </authorList>
    </citation>
    <scope>NUCLEOTIDE SEQUENCE [LARGE SCALE GENOMIC DNA]</scope>
    <source>
        <strain evidence="3">h7</strain>
    </source>
</reference>
<feature type="transmembrane region" description="Helical" evidence="1">
    <location>
        <begin position="181"/>
        <end position="202"/>
    </location>
</feature>
<dbReference type="HOGENOM" id="CLU_053888_2_0_1"/>
<reference evidence="3" key="2">
    <citation type="submission" date="2015-01" db="EMBL/GenBank/DDBJ databases">
        <title>Evolutionary Origins and Diversification of the Mycorrhizal Mutualists.</title>
        <authorList>
            <consortium name="DOE Joint Genome Institute"/>
            <consortium name="Mycorrhizal Genomics Consortium"/>
            <person name="Kohler A."/>
            <person name="Kuo A."/>
            <person name="Nagy L.G."/>
            <person name="Floudas D."/>
            <person name="Copeland A."/>
            <person name="Barry K.W."/>
            <person name="Cichocki N."/>
            <person name="Veneault-Fourrey C."/>
            <person name="LaButti K."/>
            <person name="Lindquist E.A."/>
            <person name="Lipzen A."/>
            <person name="Lundell T."/>
            <person name="Morin E."/>
            <person name="Murat C."/>
            <person name="Riley R."/>
            <person name="Ohm R."/>
            <person name="Sun H."/>
            <person name="Tunlid A."/>
            <person name="Henrissat B."/>
            <person name="Grigoriev I.V."/>
            <person name="Hibbett D.S."/>
            <person name="Martin F."/>
        </authorList>
    </citation>
    <scope>NUCLEOTIDE SEQUENCE [LARGE SCALE GENOMIC DNA]</scope>
    <source>
        <strain evidence="3">h7</strain>
    </source>
</reference>
<proteinExistence type="predicted"/>